<reference evidence="1" key="1">
    <citation type="submission" date="2020-04" db="EMBL/GenBank/DDBJ databases">
        <title>A chromosome-scale assembly and high-density genetic map of the yellow drum (Nibea albiflora) genome.</title>
        <authorList>
            <person name="Xu D."/>
            <person name="Zhang W."/>
            <person name="Chen R."/>
            <person name="Tan P."/>
            <person name="Wang L."/>
            <person name="Song H."/>
            <person name="Tian L."/>
            <person name="Zhu Q."/>
            <person name="Wang B."/>
        </authorList>
    </citation>
    <scope>NUCLEOTIDE SEQUENCE</scope>
    <source>
        <strain evidence="1">ZJHYS-2018</strain>
    </source>
</reference>
<dbReference type="Proteomes" id="UP000805704">
    <property type="component" value="Chromosome 21"/>
</dbReference>
<dbReference type="EMBL" id="CM024809">
    <property type="protein sequence ID" value="KAG8006319.1"/>
    <property type="molecule type" value="Genomic_DNA"/>
</dbReference>
<evidence type="ECO:0000313" key="2">
    <source>
        <dbReference type="Proteomes" id="UP000805704"/>
    </source>
</evidence>
<proteinExistence type="predicted"/>
<name>A0ACB7EWK4_NIBAL</name>
<protein>
    <submittedName>
        <fullName evidence="1">Uncharacterized protein</fullName>
    </submittedName>
</protein>
<keyword evidence="2" id="KW-1185">Reference proteome</keyword>
<comment type="caution">
    <text evidence="1">The sequence shown here is derived from an EMBL/GenBank/DDBJ whole genome shotgun (WGS) entry which is preliminary data.</text>
</comment>
<gene>
    <name evidence="1" type="ORF">GBF38_005573</name>
</gene>
<evidence type="ECO:0000313" key="1">
    <source>
        <dbReference type="EMBL" id="KAG8006319.1"/>
    </source>
</evidence>
<sequence>MTFRSPLRTLALLASLVIQGNKPPPHQVTFFVKDKSLQADDSGKRIEVLLISSGPLTPSALLTHADSVSVCKATLPAAWIAASETGIEREEGWASARHQEAAVAADAMETWEASDLDSLNTRLPRSSCTRRGGGAGGVMCGDYRKRGEGVGRRDGGDNMWEGIRDTEASASQCPLEKESEGDGWNRGNMDAVDCCYVTVHCAPDEDNCVNCSMNQPHRPLSLWSAEMKSTFTV</sequence>
<organism evidence="1 2">
    <name type="scientific">Nibea albiflora</name>
    <name type="common">Yellow drum</name>
    <name type="synonym">Corvina albiflora</name>
    <dbReference type="NCBI Taxonomy" id="240163"/>
    <lineage>
        <taxon>Eukaryota</taxon>
        <taxon>Metazoa</taxon>
        <taxon>Chordata</taxon>
        <taxon>Craniata</taxon>
        <taxon>Vertebrata</taxon>
        <taxon>Euteleostomi</taxon>
        <taxon>Actinopterygii</taxon>
        <taxon>Neopterygii</taxon>
        <taxon>Teleostei</taxon>
        <taxon>Neoteleostei</taxon>
        <taxon>Acanthomorphata</taxon>
        <taxon>Eupercaria</taxon>
        <taxon>Sciaenidae</taxon>
        <taxon>Nibea</taxon>
    </lineage>
</organism>
<accession>A0ACB7EWK4</accession>